<gene>
    <name evidence="3" type="ORF">QQX98_002931</name>
</gene>
<protein>
    <submittedName>
        <fullName evidence="3">Uncharacterized protein</fullName>
    </submittedName>
</protein>
<proteinExistence type="predicted"/>
<feature type="coiled-coil region" evidence="1">
    <location>
        <begin position="386"/>
        <end position="420"/>
    </location>
</feature>
<sequence length="489" mass="55334">MNEDEEQVVPLYIPCNAYATSYASSWTVPESGLLSDIELDLLRNVNCSYLSAGRAPTLLALKQHAHSLANLIRKLAPSTSGAAVGSKERHKDNTGFCKNDAFDWLNKLNEPYENDDVSHHVPLWAIANTVKEDSTDRDPEHHCPLTTVEDSGPLVTKGETRRPYQTHHALAMHANECLEILDHEYSSTGGLMSMLPTENEHDTEQLAGARNSLLGQWLLHHQHLVARMHELEIDYANALDVLAGEAIVPNQILRRAGPDGVSKGREVSYPQDRYILVNAGDDVNSYLHRKLDQAEAQVAQKQKIWKNAGASGEHMWMKKRGGEWYARGMIPIDMLTRYYRIAGKGHESPIFVLPAIEQHPGIGHTRKMEKRPTVVSVVTPTFPKRVSEWEQQFQKKIAQAKETEETNRRLERERAELDDIMGVKNMELRRNREELAFYEASLGEEDAVPYRSLVRQLRALQAKMKALKIGLPPQYQHLLKDLDTELEGL</sequence>
<dbReference type="EMBL" id="JAZAVJ010000032">
    <property type="protein sequence ID" value="KAK7420069.1"/>
    <property type="molecule type" value="Genomic_DNA"/>
</dbReference>
<evidence type="ECO:0000313" key="3">
    <source>
        <dbReference type="EMBL" id="KAK7420069.1"/>
    </source>
</evidence>
<keyword evidence="4" id="KW-1185">Reference proteome</keyword>
<comment type="caution">
    <text evidence="3">The sequence shown here is derived from an EMBL/GenBank/DDBJ whole genome shotgun (WGS) entry which is preliminary data.</text>
</comment>
<feature type="compositionally biased region" description="Basic and acidic residues" evidence="2">
    <location>
        <begin position="132"/>
        <end position="143"/>
    </location>
</feature>
<reference evidence="3 4" key="1">
    <citation type="journal article" date="2025" name="Microbiol. Resour. Announc.">
        <title>Draft genome sequences for Neonectria magnoliae and Neonectria punicea, canker pathogens of Liriodendron tulipifera and Acer saccharum in West Virginia.</title>
        <authorList>
            <person name="Petronek H.M."/>
            <person name="Kasson M.T."/>
            <person name="Metheny A.M."/>
            <person name="Stauder C.M."/>
            <person name="Lovett B."/>
            <person name="Lynch S.C."/>
            <person name="Garnas J.R."/>
            <person name="Kasson L.R."/>
            <person name="Stajich J.E."/>
        </authorList>
    </citation>
    <scope>NUCLEOTIDE SEQUENCE [LARGE SCALE GENOMIC DNA]</scope>
    <source>
        <strain evidence="3 4">NRRL 64653</strain>
    </source>
</reference>
<accession>A0ABR1HFU5</accession>
<feature type="region of interest" description="Disordered" evidence="2">
    <location>
        <begin position="132"/>
        <end position="156"/>
    </location>
</feature>
<organism evidence="3 4">
    <name type="scientific">Neonectria punicea</name>
    <dbReference type="NCBI Taxonomy" id="979145"/>
    <lineage>
        <taxon>Eukaryota</taxon>
        <taxon>Fungi</taxon>
        <taxon>Dikarya</taxon>
        <taxon>Ascomycota</taxon>
        <taxon>Pezizomycotina</taxon>
        <taxon>Sordariomycetes</taxon>
        <taxon>Hypocreomycetidae</taxon>
        <taxon>Hypocreales</taxon>
        <taxon>Nectriaceae</taxon>
        <taxon>Neonectria</taxon>
    </lineage>
</organism>
<evidence type="ECO:0000313" key="4">
    <source>
        <dbReference type="Proteomes" id="UP001498476"/>
    </source>
</evidence>
<keyword evidence="1" id="KW-0175">Coiled coil</keyword>
<dbReference type="Proteomes" id="UP001498476">
    <property type="component" value="Unassembled WGS sequence"/>
</dbReference>
<evidence type="ECO:0000256" key="1">
    <source>
        <dbReference type="SAM" id="Coils"/>
    </source>
</evidence>
<name>A0ABR1HFU5_9HYPO</name>
<evidence type="ECO:0000256" key="2">
    <source>
        <dbReference type="SAM" id="MobiDB-lite"/>
    </source>
</evidence>